<dbReference type="InterPro" id="IPR014195">
    <property type="entry name" value="Spore_III_AG"/>
</dbReference>
<protein>
    <submittedName>
        <fullName evidence="3">Stage III sporulation protein AG</fullName>
    </submittedName>
</protein>
<proteinExistence type="predicted"/>
<dbReference type="EMBL" id="JACJVO010000007">
    <property type="protein sequence ID" value="MBB6730527.1"/>
    <property type="molecule type" value="Genomic_DNA"/>
</dbReference>
<sequence>MAKWLEQLESFIGGGPGGPRRVKAFRWLVLIGLIGAALLLIASFLHFKPVDPSQDPGLSPPGDSDAPRQQQQQQAAFLNGSDDADKDPFSDIENELDDRLKQMLENIVGVGTVDVMVTVDSTEETVVQLNQQQTQQLTDETDKNGAKRHITSVDKNGQVALYEVNGGQSPIVVKKLKPQVRGVLVVAKGAENATVHLLIADAISKGLDVPIHRISVVPRKQ</sequence>
<feature type="region of interest" description="Disordered" evidence="1">
    <location>
        <begin position="52"/>
        <end position="91"/>
    </location>
</feature>
<name>A0A7X0SIE5_9BACL</name>
<gene>
    <name evidence="3" type="primary">spoIIIAG</name>
    <name evidence="3" type="ORF">H7C18_06390</name>
</gene>
<feature type="compositionally biased region" description="Acidic residues" evidence="1">
    <location>
        <begin position="82"/>
        <end position="91"/>
    </location>
</feature>
<dbReference type="RefSeq" id="WP_185128184.1">
    <property type="nucleotide sequence ID" value="NZ_JACJVO010000007.1"/>
</dbReference>
<comment type="caution">
    <text evidence="3">The sequence shown here is derived from an EMBL/GenBank/DDBJ whole genome shotgun (WGS) entry which is preliminary data.</text>
</comment>
<dbReference type="NCBIfam" id="TIGR02830">
    <property type="entry name" value="spore_III_AG"/>
    <property type="match status" value="1"/>
</dbReference>
<keyword evidence="2" id="KW-0472">Membrane</keyword>
<keyword evidence="2" id="KW-0812">Transmembrane</keyword>
<evidence type="ECO:0000313" key="3">
    <source>
        <dbReference type="EMBL" id="MBB6730527.1"/>
    </source>
</evidence>
<evidence type="ECO:0000313" key="4">
    <source>
        <dbReference type="Proteomes" id="UP000564644"/>
    </source>
</evidence>
<reference evidence="3 4" key="1">
    <citation type="submission" date="2020-08" db="EMBL/GenBank/DDBJ databases">
        <title>Cohnella phylogeny.</title>
        <authorList>
            <person name="Dunlap C."/>
        </authorList>
    </citation>
    <scope>NUCLEOTIDE SEQUENCE [LARGE SCALE GENOMIC DNA]</scope>
    <source>
        <strain evidence="3 4">CBP 2801</strain>
    </source>
</reference>
<accession>A0A7X0SIE5</accession>
<keyword evidence="2" id="KW-1133">Transmembrane helix</keyword>
<feature type="transmembrane region" description="Helical" evidence="2">
    <location>
        <begin position="27"/>
        <end position="47"/>
    </location>
</feature>
<keyword evidence="4" id="KW-1185">Reference proteome</keyword>
<dbReference type="AlphaFoldDB" id="A0A7X0SIE5"/>
<evidence type="ECO:0000256" key="1">
    <source>
        <dbReference type="SAM" id="MobiDB-lite"/>
    </source>
</evidence>
<organism evidence="3 4">
    <name type="scientific">Cohnella zeiphila</name>
    <dbReference type="NCBI Taxonomy" id="2761120"/>
    <lineage>
        <taxon>Bacteria</taxon>
        <taxon>Bacillati</taxon>
        <taxon>Bacillota</taxon>
        <taxon>Bacilli</taxon>
        <taxon>Bacillales</taxon>
        <taxon>Paenibacillaceae</taxon>
        <taxon>Cohnella</taxon>
    </lineage>
</organism>
<dbReference type="Proteomes" id="UP000564644">
    <property type="component" value="Unassembled WGS sequence"/>
</dbReference>
<evidence type="ECO:0000256" key="2">
    <source>
        <dbReference type="SAM" id="Phobius"/>
    </source>
</evidence>